<dbReference type="AlphaFoldDB" id="A0A151RPK8"/>
<dbReference type="SUPFAM" id="SSF56672">
    <property type="entry name" value="DNA/RNA polymerases"/>
    <property type="match status" value="1"/>
</dbReference>
<name>A0A151RPK8_CAJCA</name>
<dbReference type="Pfam" id="PF07727">
    <property type="entry name" value="RVT_2"/>
    <property type="match status" value="1"/>
</dbReference>
<dbReference type="InterPro" id="IPR013103">
    <property type="entry name" value="RVT_2"/>
</dbReference>
<dbReference type="InterPro" id="IPR043502">
    <property type="entry name" value="DNA/RNA_pol_sf"/>
</dbReference>
<gene>
    <name evidence="2" type="ORF">KK1_034000</name>
</gene>
<dbReference type="CDD" id="cd09272">
    <property type="entry name" value="RNase_HI_RT_Ty1"/>
    <property type="match status" value="1"/>
</dbReference>
<evidence type="ECO:0000259" key="1">
    <source>
        <dbReference type="Pfam" id="PF07727"/>
    </source>
</evidence>
<dbReference type="PANTHER" id="PTHR11439">
    <property type="entry name" value="GAG-POL-RELATED RETROTRANSPOSON"/>
    <property type="match status" value="1"/>
</dbReference>
<evidence type="ECO:0000313" key="3">
    <source>
        <dbReference type="Proteomes" id="UP000075243"/>
    </source>
</evidence>
<feature type="domain" description="Reverse transcriptase Ty1/copia-type" evidence="1">
    <location>
        <begin position="58"/>
        <end position="301"/>
    </location>
</feature>
<keyword evidence="3" id="KW-1185">Reference proteome</keyword>
<protein>
    <submittedName>
        <fullName evidence="2">Retrovirus-related Pol polyprotein from transposon TNT 1-94</fullName>
    </submittedName>
</protein>
<accession>A0A151RPK8</accession>
<dbReference type="EMBL" id="KQ483624">
    <property type="protein sequence ID" value="KYP44480.1"/>
    <property type="molecule type" value="Genomic_DNA"/>
</dbReference>
<proteinExistence type="predicted"/>
<sequence>MITRAKAGIHKPKAYNIVTTTPKLDLNPFHEPRSIKEAMAIPHWKKTMLEEYKALMKNNTWILTTLPAGRNLIGCRWVFKVKTNSDGSINRHKARLVAKGFHQRDGFDFSETFSPVVKPATIRIILSIVVSRSWDMRQIDIANAFLNGDLQEDIYMAQPPGFIQTDKSLVCKLQKSLYGLKQAPRAWFERLHLSLSRIGFYYAKMDSSLFIRFHKDHITFILVYVDDIIICGSSTSAISSVVEQLQSEFPVRDLGFPNYFLGIQVDQLPNRTLMLTQTKYINDLLNRTNMHMAKPIKTPMVAGLKLQPLEGTAHYEITQYRSIVGSLQYITITRPEIAFSVNKVCQYMQAPRNPHWMAVKRILRYLCGTLNTSLHLIKSPDFSIKGFCDADWGSNLEDRKSTTGYVIYLGANPISWSSKKQQAVSRSTTEAEYRSIAAITAEMTWLKNLLYELHIPTTSKPIIYCDNLSAVLLSTNPILHTKTKHFEIDLYFVRDQVQKKQLAVQHIPSSEQTTDILTKALSFPAFNHCKNKLRVRLHPTLSLREGIRDNQK</sequence>
<evidence type="ECO:0000313" key="2">
    <source>
        <dbReference type="EMBL" id="KYP44480.1"/>
    </source>
</evidence>
<dbReference type="Gramene" id="C.cajan_31865.t">
    <property type="protein sequence ID" value="C.cajan_31865.t.cds1"/>
    <property type="gene ID" value="C.cajan_31865"/>
</dbReference>
<organism evidence="2 3">
    <name type="scientific">Cajanus cajan</name>
    <name type="common">Pigeon pea</name>
    <name type="synonym">Cajanus indicus</name>
    <dbReference type="NCBI Taxonomy" id="3821"/>
    <lineage>
        <taxon>Eukaryota</taxon>
        <taxon>Viridiplantae</taxon>
        <taxon>Streptophyta</taxon>
        <taxon>Embryophyta</taxon>
        <taxon>Tracheophyta</taxon>
        <taxon>Spermatophyta</taxon>
        <taxon>Magnoliopsida</taxon>
        <taxon>eudicotyledons</taxon>
        <taxon>Gunneridae</taxon>
        <taxon>Pentapetalae</taxon>
        <taxon>rosids</taxon>
        <taxon>fabids</taxon>
        <taxon>Fabales</taxon>
        <taxon>Fabaceae</taxon>
        <taxon>Papilionoideae</taxon>
        <taxon>50 kb inversion clade</taxon>
        <taxon>NPAAA clade</taxon>
        <taxon>indigoferoid/millettioid clade</taxon>
        <taxon>Phaseoleae</taxon>
        <taxon>Cajanus</taxon>
    </lineage>
</organism>
<dbReference type="OMA" id="CAPHATH"/>
<reference evidence="2" key="1">
    <citation type="journal article" date="2012" name="Nat. Biotechnol.">
        <title>Draft genome sequence of pigeonpea (Cajanus cajan), an orphan legume crop of resource-poor farmers.</title>
        <authorList>
            <person name="Varshney R.K."/>
            <person name="Chen W."/>
            <person name="Li Y."/>
            <person name="Bharti A.K."/>
            <person name="Saxena R.K."/>
            <person name="Schlueter J.A."/>
            <person name="Donoghue M.T."/>
            <person name="Azam S."/>
            <person name="Fan G."/>
            <person name="Whaley A.M."/>
            <person name="Farmer A.D."/>
            <person name="Sheridan J."/>
            <person name="Iwata A."/>
            <person name="Tuteja R."/>
            <person name="Penmetsa R.V."/>
            <person name="Wu W."/>
            <person name="Upadhyaya H.D."/>
            <person name="Yang S.P."/>
            <person name="Shah T."/>
            <person name="Saxena K.B."/>
            <person name="Michael T."/>
            <person name="McCombie W.R."/>
            <person name="Yang B."/>
            <person name="Zhang G."/>
            <person name="Yang H."/>
            <person name="Wang J."/>
            <person name="Spillane C."/>
            <person name="Cook D.R."/>
            <person name="May G.D."/>
            <person name="Xu X."/>
            <person name="Jackson S.A."/>
        </authorList>
    </citation>
    <scope>NUCLEOTIDE SEQUENCE [LARGE SCALE GENOMIC DNA]</scope>
</reference>
<dbReference type="Proteomes" id="UP000075243">
    <property type="component" value="Unassembled WGS sequence"/>
</dbReference>
<dbReference type="PANTHER" id="PTHR11439:SF524">
    <property type="entry name" value="RNA-DIRECTED DNA POLYMERASE, PROTEIN KINASE RLK-PELLE-DLSV FAMILY"/>
    <property type="match status" value="1"/>
</dbReference>